<reference evidence="4 5" key="1">
    <citation type="submission" date="2019-02" db="EMBL/GenBank/DDBJ databases">
        <title>Deep-cultivation of Planctomycetes and their phenomic and genomic characterization uncovers novel biology.</title>
        <authorList>
            <person name="Wiegand S."/>
            <person name="Jogler M."/>
            <person name="Boedeker C."/>
            <person name="Pinto D."/>
            <person name="Vollmers J."/>
            <person name="Rivas-Marin E."/>
            <person name="Kohn T."/>
            <person name="Peeters S.H."/>
            <person name="Heuer A."/>
            <person name="Rast P."/>
            <person name="Oberbeckmann S."/>
            <person name="Bunk B."/>
            <person name="Jeske O."/>
            <person name="Meyerdierks A."/>
            <person name="Storesund J.E."/>
            <person name="Kallscheuer N."/>
            <person name="Luecker S."/>
            <person name="Lage O.M."/>
            <person name="Pohl T."/>
            <person name="Merkel B.J."/>
            <person name="Hornburger P."/>
            <person name="Mueller R.-W."/>
            <person name="Bruemmer F."/>
            <person name="Labrenz M."/>
            <person name="Spormann A.M."/>
            <person name="Op Den Camp H."/>
            <person name="Overmann J."/>
            <person name="Amann R."/>
            <person name="Jetten M.S.M."/>
            <person name="Mascher T."/>
            <person name="Medema M.H."/>
            <person name="Devos D.P."/>
            <person name="Kaster A.-K."/>
            <person name="Ovreas L."/>
            <person name="Rohde M."/>
            <person name="Galperin M.Y."/>
            <person name="Jogler C."/>
        </authorList>
    </citation>
    <scope>NUCLEOTIDE SEQUENCE [LARGE SCALE GENOMIC DNA]</scope>
    <source>
        <strain evidence="4 5">CA13</strain>
    </source>
</reference>
<dbReference type="Pfam" id="PF00884">
    <property type="entry name" value="Sulfatase"/>
    <property type="match status" value="1"/>
</dbReference>
<dbReference type="AlphaFoldDB" id="A0A5C5YNQ2"/>
<evidence type="ECO:0000256" key="2">
    <source>
        <dbReference type="ARBA" id="ARBA00022801"/>
    </source>
</evidence>
<dbReference type="InterPro" id="IPR000917">
    <property type="entry name" value="Sulfatase_N"/>
</dbReference>
<dbReference type="PANTHER" id="PTHR42693">
    <property type="entry name" value="ARYLSULFATASE FAMILY MEMBER"/>
    <property type="match status" value="1"/>
</dbReference>
<sequence>MVKLVLAIAIVGRLEEENFRRLALASAMPMPWKAPASPEARNFYLFLTCTQDLCEAMKLTLKLALFVTMTVVIAALGNSVFASDLPNIVVILADDLGYGDVGCYNPESRIPTPNLDHLATEGMRFTDAHSPCTVCTPTRYSLMTGQMAFRVPNGGRVFSGAGGPSLIAPGRMTLPAMLRQKGYLTACFGKWHIGLTFFDQDGKPIHQGDFKSVQRIDYSRRIDGGPLDCGFDQFFGTACCPTTDWLYAFIDGNRIPTPPVKQLDQSKLPKHPYANDNRRGMIAPDFDPEEVDMLFLQKSQQFLEQHATATPDQPFFLFHSTQAVHLPSFPANRFKGKTDSGPHGDFIFELDFIVGELMNTLEKLGFAENTLVIFTSDNGPEVPTVYHMRHDQGHDGARPWRGVKRDNWEGGHRVPMIVRWPGKVSAGTTSNQLTSLTDVMATVAEIVDEPLPDDAAEDSFSMLPVFLGMAGEDPIRPYLLQQGFGGKKYLAIRRGRWKYLAHKGSGGNNYETHKMLTEYHFADTAPNSPGQLFDMEIDPGETLNLSGSRPEIVEQLQAILEESLSSGRSAPSR</sequence>
<dbReference type="InterPro" id="IPR050738">
    <property type="entry name" value="Sulfatase"/>
</dbReference>
<dbReference type="GO" id="GO:0004065">
    <property type="term" value="F:arylsulfatase activity"/>
    <property type="evidence" value="ECO:0007669"/>
    <property type="project" value="UniProtKB-EC"/>
</dbReference>
<dbReference type="RefSeq" id="WP_419195257.1">
    <property type="nucleotide sequence ID" value="NZ_SJPJ01000002.1"/>
</dbReference>
<keyword evidence="2 4" id="KW-0378">Hydrolase</keyword>
<comment type="caution">
    <text evidence="4">The sequence shown here is derived from an EMBL/GenBank/DDBJ whole genome shotgun (WGS) entry which is preliminary data.</text>
</comment>
<protein>
    <submittedName>
        <fullName evidence="4">Arylsulfatase</fullName>
        <ecNumber evidence="4">3.1.6.1</ecNumber>
    </submittedName>
</protein>
<feature type="domain" description="Sulfatase N-terminal" evidence="3">
    <location>
        <begin position="86"/>
        <end position="447"/>
    </location>
</feature>
<proteinExistence type="inferred from homology"/>
<dbReference type="InterPro" id="IPR017850">
    <property type="entry name" value="Alkaline_phosphatase_core_sf"/>
</dbReference>
<dbReference type="Gene3D" id="3.30.1120.10">
    <property type="match status" value="1"/>
</dbReference>
<evidence type="ECO:0000313" key="5">
    <source>
        <dbReference type="Proteomes" id="UP000315010"/>
    </source>
</evidence>
<dbReference type="Gene3D" id="3.40.720.10">
    <property type="entry name" value="Alkaline Phosphatase, subunit A"/>
    <property type="match status" value="1"/>
</dbReference>
<dbReference type="SUPFAM" id="SSF53649">
    <property type="entry name" value="Alkaline phosphatase-like"/>
    <property type="match status" value="1"/>
</dbReference>
<accession>A0A5C5YNQ2</accession>
<comment type="similarity">
    <text evidence="1">Belongs to the sulfatase family.</text>
</comment>
<evidence type="ECO:0000256" key="1">
    <source>
        <dbReference type="ARBA" id="ARBA00008779"/>
    </source>
</evidence>
<dbReference type="EMBL" id="SJPJ01000002">
    <property type="protein sequence ID" value="TWT76505.1"/>
    <property type="molecule type" value="Genomic_DNA"/>
</dbReference>
<organism evidence="4 5">
    <name type="scientific">Novipirellula herctigrandis</name>
    <dbReference type="NCBI Taxonomy" id="2527986"/>
    <lineage>
        <taxon>Bacteria</taxon>
        <taxon>Pseudomonadati</taxon>
        <taxon>Planctomycetota</taxon>
        <taxon>Planctomycetia</taxon>
        <taxon>Pirellulales</taxon>
        <taxon>Pirellulaceae</taxon>
        <taxon>Novipirellula</taxon>
    </lineage>
</organism>
<dbReference type="PANTHER" id="PTHR42693:SF53">
    <property type="entry name" value="ENDO-4-O-SULFATASE"/>
    <property type="match status" value="1"/>
</dbReference>
<name>A0A5C5YNQ2_9BACT</name>
<dbReference type="EC" id="3.1.6.1" evidence="4"/>
<dbReference type="Proteomes" id="UP000315010">
    <property type="component" value="Unassembled WGS sequence"/>
</dbReference>
<keyword evidence="5" id="KW-1185">Reference proteome</keyword>
<dbReference type="CDD" id="cd16143">
    <property type="entry name" value="ARS_like"/>
    <property type="match status" value="1"/>
</dbReference>
<evidence type="ECO:0000313" key="4">
    <source>
        <dbReference type="EMBL" id="TWT76505.1"/>
    </source>
</evidence>
<gene>
    <name evidence="4" type="primary">atsA_168</name>
    <name evidence="4" type="ORF">CA13_70000</name>
</gene>
<evidence type="ECO:0000259" key="3">
    <source>
        <dbReference type="Pfam" id="PF00884"/>
    </source>
</evidence>